<dbReference type="Ensembl" id="ENSOANT00000024451.3">
    <property type="protein sequence ID" value="ENSOANP00000024447.3"/>
    <property type="gene ID" value="ENSOANG00000015520.3"/>
</dbReference>
<accession>F6X132</accession>
<evidence type="ECO:0000256" key="6">
    <source>
        <dbReference type="SAM" id="MobiDB-lite"/>
    </source>
</evidence>
<feature type="compositionally biased region" description="Basic residues" evidence="6">
    <location>
        <begin position="562"/>
        <end position="571"/>
    </location>
</feature>
<dbReference type="InterPro" id="IPR026165">
    <property type="entry name" value="CKAP2_fam"/>
</dbReference>
<proteinExistence type="inferred from homology"/>
<feature type="region of interest" description="Disordered" evidence="6">
    <location>
        <begin position="188"/>
        <end position="374"/>
    </location>
</feature>
<dbReference type="GeneTree" id="ENSGT00530000063691"/>
<dbReference type="PANTHER" id="PTHR16076">
    <property type="entry name" value="CYTOSKELETON ASSOCIATED PROTEIN 2-RELATED"/>
    <property type="match status" value="1"/>
</dbReference>
<evidence type="ECO:0000256" key="3">
    <source>
        <dbReference type="ARBA" id="ARBA00022490"/>
    </source>
</evidence>
<keyword evidence="3" id="KW-0963">Cytoplasm</keyword>
<reference evidence="8" key="3">
    <citation type="submission" date="2025-09" db="UniProtKB">
        <authorList>
            <consortium name="Ensembl"/>
        </authorList>
    </citation>
    <scope>IDENTIFICATION</scope>
    <source>
        <strain evidence="8">Glennie</strain>
    </source>
</reference>
<dbReference type="HOGENOM" id="CLU_026552_0_0_1"/>
<reference evidence="8" key="2">
    <citation type="submission" date="2025-08" db="UniProtKB">
        <authorList>
            <consortium name="Ensembl"/>
        </authorList>
    </citation>
    <scope>IDENTIFICATION</scope>
    <source>
        <strain evidence="8">Glennie</strain>
    </source>
</reference>
<evidence type="ECO:0000259" key="7">
    <source>
        <dbReference type="Pfam" id="PF15297"/>
    </source>
</evidence>
<gene>
    <name evidence="8" type="primary">CKAP2</name>
</gene>
<sequence length="699" mass="77671">MSVLDALQLPASQRAQPSFREQRKQKIEEYLSRRKTFSGLNRQEKQIKVSNNNWKEKASENKNQMATKALKLKTKMEDKENTNRTKLDKNSQTMERNGAPLKATTVLTNSSAALSSKNIGDSSQIVQVSLTEENNAKVQRMSFSQAFLIKRNRKEEQLIAEKLKSDVNLPKKPVLGSYRGKVVQSKINSFRKPPPRKDEHSLTRATPSAIVSKPAVRPPSASGGAVKGGRISNEAISTKSGSIGSSQIRSLVRPPLRNHPDPIPKQTIHRASVQVTASKEPHTKRPLLSNPVPSTVKKGPPASQVKPTLSNVKKRPPPGKPALANAKTDASDGLGKKEAVPVTSRAPAQPAPSTLQAKSMGIRRSTLSKESAEERRARLAEWKASKGKVLKRPPISMPPAQSEPKEQQVESFWTTIVEEEEQVLFTEKVNSSFAECLKLINEGCPREEVLDILDKVIQNIPDARKLVKYWVCLARLEPITNPIEDLISIYEKALLAGAKPIEELRHTVTDILKKKNLAQTDVGESVNAINTTEEGIKEVSEVANEGDIDANLKSEEKDLKMKNKSSRKRVTMKSEEQQDDGTQEDSINSLKTPDRETDGAFLVKYNVSTTPYLQSVKKKMQLEETDSAVKDLKFLTPVRRSRRLQDKTCKLPAMLKDHYPCVSSLEQLAELGGETNCFIYRQNVALPGTDTEAEEPQKE</sequence>
<protein>
    <recommendedName>
        <fullName evidence="7">Cytoskeleton-associated protein 2 C-terminal domain-containing protein</fullName>
    </recommendedName>
</protein>
<keyword evidence="9" id="KW-1185">Reference proteome</keyword>
<keyword evidence="4" id="KW-0597">Phosphoprotein</keyword>
<keyword evidence="5" id="KW-0206">Cytoskeleton</keyword>
<evidence type="ECO:0000256" key="4">
    <source>
        <dbReference type="ARBA" id="ARBA00022553"/>
    </source>
</evidence>
<dbReference type="STRING" id="9258.ENSOANP00000024447"/>
<organism evidence="8 9">
    <name type="scientific">Ornithorhynchus anatinus</name>
    <name type="common">Duckbill platypus</name>
    <dbReference type="NCBI Taxonomy" id="9258"/>
    <lineage>
        <taxon>Eukaryota</taxon>
        <taxon>Metazoa</taxon>
        <taxon>Chordata</taxon>
        <taxon>Craniata</taxon>
        <taxon>Vertebrata</taxon>
        <taxon>Euteleostomi</taxon>
        <taxon>Mammalia</taxon>
        <taxon>Monotremata</taxon>
        <taxon>Ornithorhynchidae</taxon>
        <taxon>Ornithorhynchus</taxon>
    </lineage>
</organism>
<evidence type="ECO:0000256" key="1">
    <source>
        <dbReference type="ARBA" id="ARBA00004245"/>
    </source>
</evidence>
<reference evidence="8 9" key="1">
    <citation type="journal article" date="2008" name="Nature">
        <title>Genome analysis of the platypus reveals unique signatures of evolution.</title>
        <authorList>
            <person name="Warren W.C."/>
            <person name="Hillier L.W."/>
            <person name="Marshall Graves J.A."/>
            <person name="Birney E."/>
            <person name="Ponting C.P."/>
            <person name="Grutzner F."/>
            <person name="Belov K."/>
            <person name="Miller W."/>
            <person name="Clarke L."/>
            <person name="Chinwalla A.T."/>
            <person name="Yang S.P."/>
            <person name="Heger A."/>
            <person name="Locke D.P."/>
            <person name="Miethke P."/>
            <person name="Waters P.D."/>
            <person name="Veyrunes F."/>
            <person name="Fulton L."/>
            <person name="Fulton B."/>
            <person name="Graves T."/>
            <person name="Wallis J."/>
            <person name="Puente X.S."/>
            <person name="Lopez-Otin C."/>
            <person name="Ordonez G.R."/>
            <person name="Eichler E.E."/>
            <person name="Chen L."/>
            <person name="Cheng Z."/>
            <person name="Deakin J.E."/>
            <person name="Alsop A."/>
            <person name="Thompson K."/>
            <person name="Kirby P."/>
            <person name="Papenfuss A.T."/>
            <person name="Wakefield M.J."/>
            <person name="Olender T."/>
            <person name="Lancet D."/>
            <person name="Huttley G.A."/>
            <person name="Smit A.F."/>
            <person name="Pask A."/>
            <person name="Temple-Smith P."/>
            <person name="Batzer M.A."/>
            <person name="Walker J.A."/>
            <person name="Konkel M.K."/>
            <person name="Harris R.S."/>
            <person name="Whittington C.M."/>
            <person name="Wong E.S."/>
            <person name="Gemmell N.J."/>
            <person name="Buschiazzo E."/>
            <person name="Vargas Jentzsch I.M."/>
            <person name="Merkel A."/>
            <person name="Schmitz J."/>
            <person name="Zemann A."/>
            <person name="Churakov G."/>
            <person name="Kriegs J.O."/>
            <person name="Brosius J."/>
            <person name="Murchison E.P."/>
            <person name="Sachidanandam R."/>
            <person name="Smith C."/>
            <person name="Hannon G.J."/>
            <person name="Tsend-Ayush E."/>
            <person name="McMillan D."/>
            <person name="Attenborough R."/>
            <person name="Rens W."/>
            <person name="Ferguson-Smith M."/>
            <person name="Lefevre C.M."/>
            <person name="Sharp J.A."/>
            <person name="Nicholas K.R."/>
            <person name="Ray D.A."/>
            <person name="Kube M."/>
            <person name="Reinhardt R."/>
            <person name="Pringle T.H."/>
            <person name="Taylor J."/>
            <person name="Jones R.C."/>
            <person name="Nixon B."/>
            <person name="Dacheux J.L."/>
            <person name="Niwa H."/>
            <person name="Sekita Y."/>
            <person name="Huang X."/>
            <person name="Stark A."/>
            <person name="Kheradpour P."/>
            <person name="Kellis M."/>
            <person name="Flicek P."/>
            <person name="Chen Y."/>
            <person name="Webber C."/>
            <person name="Hardison R."/>
            <person name="Nelson J."/>
            <person name="Hallsworth-Pepin K."/>
            <person name="Delehaunty K."/>
            <person name="Markovic C."/>
            <person name="Minx P."/>
            <person name="Feng Y."/>
            <person name="Kremitzki C."/>
            <person name="Mitreva M."/>
            <person name="Glasscock J."/>
            <person name="Wylie T."/>
            <person name="Wohldmann P."/>
            <person name="Thiru P."/>
            <person name="Nhan M.N."/>
            <person name="Pohl C.S."/>
            <person name="Smith S.M."/>
            <person name="Hou S."/>
            <person name="Nefedov M."/>
            <person name="de Jong P.J."/>
            <person name="Renfree M.B."/>
            <person name="Mardis E.R."/>
            <person name="Wilson R.K."/>
        </authorList>
    </citation>
    <scope>NUCLEOTIDE SEQUENCE [LARGE SCALE GENOMIC DNA]</scope>
    <source>
        <strain evidence="8 9">Glennie</strain>
    </source>
</reference>
<dbReference type="Bgee" id="ENSOANG00000015520">
    <property type="expression patterns" value="Expressed in fibroblast and 7 other cell types or tissues"/>
</dbReference>
<dbReference type="Proteomes" id="UP000002279">
    <property type="component" value="Chromosome 20"/>
</dbReference>
<dbReference type="OMA" id="HEPEGQN"/>
<dbReference type="GO" id="GO:0015630">
    <property type="term" value="C:microtubule cytoskeleton"/>
    <property type="evidence" value="ECO:0000318"/>
    <property type="project" value="GO_Central"/>
</dbReference>
<dbReference type="FunCoup" id="F6X132">
    <property type="interactions" value="908"/>
</dbReference>
<evidence type="ECO:0000313" key="8">
    <source>
        <dbReference type="Ensembl" id="ENSOANP00000024447.3"/>
    </source>
</evidence>
<dbReference type="PANTHER" id="PTHR16076:SF8">
    <property type="entry name" value="CYTOSKELETON-ASSOCIATED PROTEIN 2"/>
    <property type="match status" value="1"/>
</dbReference>
<comment type="similarity">
    <text evidence="2">Belongs to the CKAP2 family.</text>
</comment>
<evidence type="ECO:0000313" key="9">
    <source>
        <dbReference type="Proteomes" id="UP000002279"/>
    </source>
</evidence>
<feature type="region of interest" description="Disordered" evidence="6">
    <location>
        <begin position="556"/>
        <end position="594"/>
    </location>
</feature>
<dbReference type="GO" id="GO:0007026">
    <property type="term" value="P:negative regulation of microtubule depolymerization"/>
    <property type="evidence" value="ECO:0000318"/>
    <property type="project" value="GO_Central"/>
</dbReference>
<dbReference type="InterPro" id="IPR029197">
    <property type="entry name" value="CKAP2_C"/>
</dbReference>
<feature type="domain" description="Cytoskeleton-associated protein 2 C-terminal" evidence="7">
    <location>
        <begin position="361"/>
        <end position="686"/>
    </location>
</feature>
<dbReference type="InParanoid" id="F6X132"/>
<comment type="subcellular location">
    <subcellularLocation>
        <location evidence="1">Cytoplasm</location>
        <location evidence="1">Cytoskeleton</location>
    </subcellularLocation>
</comment>
<dbReference type="AlphaFoldDB" id="F6X132"/>
<name>F6X132_ORNAN</name>
<feature type="compositionally biased region" description="Polar residues" evidence="6">
    <location>
        <begin position="234"/>
        <end position="249"/>
    </location>
</feature>
<dbReference type="eggNOG" id="ENOG502RUSI">
    <property type="taxonomic scope" value="Eukaryota"/>
</dbReference>
<evidence type="ECO:0000256" key="2">
    <source>
        <dbReference type="ARBA" id="ARBA00009468"/>
    </source>
</evidence>
<evidence type="ECO:0000256" key="5">
    <source>
        <dbReference type="ARBA" id="ARBA00023212"/>
    </source>
</evidence>
<dbReference type="Pfam" id="PF15297">
    <property type="entry name" value="CKAP2_C"/>
    <property type="match status" value="1"/>
</dbReference>
<feature type="region of interest" description="Disordered" evidence="6">
    <location>
        <begin position="1"/>
        <end position="23"/>
    </location>
</feature>